<sequence length="362" mass="39384">MGLIYAAPARSTSSAAYTVIWLGPEDQLTAEGVKTLQLLSPNMARLLEGKITAFGGSRRAAYTQCGLPFISAHSWDALASIYLRPWFSRAWIAQEAYLSRHLLMFCGEHEIDWHELGELALGLPDMSSVGLSWSSKSGTPGHPMRAEQSMAALNSLCTEPRDKIFSLFGLRSYPLVPFGGLPAADYALDVATVYTTATRAIIQDERCLAYPPRLYSANANRRVDIPSWALDFQNLSSRPSIAFDAAKGMDIGHSGDNDAELFVWDIAESPVTIMAACIPTLRVFLREKTSSGPSSEITTRLSRFSLSFLSANRNRQMFDSQDIEVIRETHASIGDEEAVSGSGASRDGGSGKGSESVREKSG</sequence>
<proteinExistence type="predicted"/>
<accession>A0AA39XT16</accession>
<feature type="region of interest" description="Disordered" evidence="1">
    <location>
        <begin position="329"/>
        <end position="362"/>
    </location>
</feature>
<reference evidence="2" key="1">
    <citation type="submission" date="2023-06" db="EMBL/GenBank/DDBJ databases">
        <title>Genome-scale phylogeny and comparative genomics of the fungal order Sordariales.</title>
        <authorList>
            <consortium name="Lawrence Berkeley National Laboratory"/>
            <person name="Hensen N."/>
            <person name="Bonometti L."/>
            <person name="Westerberg I."/>
            <person name="Brannstrom I.O."/>
            <person name="Guillou S."/>
            <person name="Cros-Aarteil S."/>
            <person name="Calhoun S."/>
            <person name="Haridas S."/>
            <person name="Kuo A."/>
            <person name="Mondo S."/>
            <person name="Pangilinan J."/>
            <person name="Riley R."/>
            <person name="Labutti K."/>
            <person name="Andreopoulos B."/>
            <person name="Lipzen A."/>
            <person name="Chen C."/>
            <person name="Yanf M."/>
            <person name="Daum C."/>
            <person name="Ng V."/>
            <person name="Clum A."/>
            <person name="Steindorff A."/>
            <person name="Ohm R."/>
            <person name="Martin F."/>
            <person name="Silar P."/>
            <person name="Natvig D."/>
            <person name="Lalanne C."/>
            <person name="Gautier V."/>
            <person name="Ament-Velasquez S.L."/>
            <person name="Kruys A."/>
            <person name="Hutchinson M.I."/>
            <person name="Powell A.J."/>
            <person name="Barry K."/>
            <person name="Miller A.N."/>
            <person name="Grigoriev I.V."/>
            <person name="Debuchy R."/>
            <person name="Gladieux P."/>
            <person name="Thoren M.H."/>
            <person name="Johannesson H."/>
        </authorList>
    </citation>
    <scope>NUCLEOTIDE SEQUENCE</scope>
    <source>
        <strain evidence="2">SMH2532-1</strain>
    </source>
</reference>
<evidence type="ECO:0008006" key="4">
    <source>
        <dbReference type="Google" id="ProtNLM"/>
    </source>
</evidence>
<dbReference type="EMBL" id="JAULSV010000007">
    <property type="protein sequence ID" value="KAK0639691.1"/>
    <property type="molecule type" value="Genomic_DNA"/>
</dbReference>
<organism evidence="2 3">
    <name type="scientific">Cercophora newfieldiana</name>
    <dbReference type="NCBI Taxonomy" id="92897"/>
    <lineage>
        <taxon>Eukaryota</taxon>
        <taxon>Fungi</taxon>
        <taxon>Dikarya</taxon>
        <taxon>Ascomycota</taxon>
        <taxon>Pezizomycotina</taxon>
        <taxon>Sordariomycetes</taxon>
        <taxon>Sordariomycetidae</taxon>
        <taxon>Sordariales</taxon>
        <taxon>Lasiosphaeriaceae</taxon>
        <taxon>Cercophora</taxon>
    </lineage>
</organism>
<gene>
    <name evidence="2" type="ORF">B0T16DRAFT_395371</name>
</gene>
<comment type="caution">
    <text evidence="2">The sequence shown here is derived from an EMBL/GenBank/DDBJ whole genome shotgun (WGS) entry which is preliminary data.</text>
</comment>
<keyword evidence="3" id="KW-1185">Reference proteome</keyword>
<dbReference type="PANTHER" id="PTHR24148:SF64">
    <property type="entry name" value="HETEROKARYON INCOMPATIBILITY DOMAIN-CONTAINING PROTEIN"/>
    <property type="match status" value="1"/>
</dbReference>
<dbReference type="Proteomes" id="UP001174936">
    <property type="component" value="Unassembled WGS sequence"/>
</dbReference>
<evidence type="ECO:0000313" key="2">
    <source>
        <dbReference type="EMBL" id="KAK0639691.1"/>
    </source>
</evidence>
<name>A0AA39XT16_9PEZI</name>
<dbReference type="PANTHER" id="PTHR24148">
    <property type="entry name" value="ANKYRIN REPEAT DOMAIN-CONTAINING PROTEIN 39 HOMOLOG-RELATED"/>
    <property type="match status" value="1"/>
</dbReference>
<protein>
    <recommendedName>
        <fullName evidence="4">Heterokaryon incompatibility domain-containing protein</fullName>
    </recommendedName>
</protein>
<dbReference type="InterPro" id="IPR052895">
    <property type="entry name" value="HetReg/Transcr_Mod"/>
</dbReference>
<evidence type="ECO:0000256" key="1">
    <source>
        <dbReference type="SAM" id="MobiDB-lite"/>
    </source>
</evidence>
<dbReference type="AlphaFoldDB" id="A0AA39XT16"/>
<evidence type="ECO:0000313" key="3">
    <source>
        <dbReference type="Proteomes" id="UP001174936"/>
    </source>
</evidence>